<dbReference type="PRINTS" id="PR00080">
    <property type="entry name" value="SDRFAMILY"/>
</dbReference>
<organism evidence="5 6">
    <name type="scientific">Cylindrobasidium torrendii FP15055 ss-10</name>
    <dbReference type="NCBI Taxonomy" id="1314674"/>
    <lineage>
        <taxon>Eukaryota</taxon>
        <taxon>Fungi</taxon>
        <taxon>Dikarya</taxon>
        <taxon>Basidiomycota</taxon>
        <taxon>Agaricomycotina</taxon>
        <taxon>Agaricomycetes</taxon>
        <taxon>Agaricomycetidae</taxon>
        <taxon>Agaricales</taxon>
        <taxon>Marasmiineae</taxon>
        <taxon>Physalacriaceae</taxon>
        <taxon>Cylindrobasidium</taxon>
    </lineage>
</organism>
<proteinExistence type="inferred from homology"/>
<dbReference type="GO" id="GO:0005737">
    <property type="term" value="C:cytoplasm"/>
    <property type="evidence" value="ECO:0007669"/>
    <property type="project" value="TreeGrafter"/>
</dbReference>
<dbReference type="PRINTS" id="PR00081">
    <property type="entry name" value="GDHRDH"/>
</dbReference>
<evidence type="ECO:0000256" key="3">
    <source>
        <dbReference type="ARBA" id="ARBA00023002"/>
    </source>
</evidence>
<sequence>MSALEDFKLHVVQDETLYSNAARANGKTVLITGAASGIGREAALAFAKYGAKIVIGDLNRQGGQTTVDAIVKAGGQATFKACNVTVWDDLVDLFEHGMKEYGAIDVVVANAGVNEIGNFTPARVDKNGRPQRPNLTTIDVNLIGAVHTAHLAQHYLLKGTTASQLVDGGPLKSLVLMGSISSWQSIPGGPLYTVSKHGILGFAGSLAPVLSLMGIRVSSVYPFFVDTGIVPLRVRVYLAGLPFTPIERVVGAIVCSATDARVDTNGSAWLLLNDGPVVAVPKESFKAGIYQALDKRSNAIMR</sequence>
<accession>A0A0D7BCH3</accession>
<evidence type="ECO:0000256" key="2">
    <source>
        <dbReference type="ARBA" id="ARBA00022857"/>
    </source>
</evidence>
<dbReference type="InterPro" id="IPR002347">
    <property type="entry name" value="SDR_fam"/>
</dbReference>
<name>A0A0D7BCH3_9AGAR</name>
<dbReference type="PANTHER" id="PTHR44229">
    <property type="entry name" value="15-HYDROXYPROSTAGLANDIN DEHYDROGENASE [NAD(+)]"/>
    <property type="match status" value="1"/>
</dbReference>
<dbReference type="STRING" id="1314674.A0A0D7BCH3"/>
<dbReference type="OrthoDB" id="5371740at2759"/>
<dbReference type="EMBL" id="KN880531">
    <property type="protein sequence ID" value="KIY67236.1"/>
    <property type="molecule type" value="Genomic_DNA"/>
</dbReference>
<evidence type="ECO:0000256" key="1">
    <source>
        <dbReference type="ARBA" id="ARBA00006484"/>
    </source>
</evidence>
<dbReference type="PANTHER" id="PTHR44229:SF4">
    <property type="entry name" value="15-HYDROXYPROSTAGLANDIN DEHYDROGENASE [NAD(+)]"/>
    <property type="match status" value="1"/>
</dbReference>
<keyword evidence="2" id="KW-0521">NADP</keyword>
<evidence type="ECO:0000313" key="5">
    <source>
        <dbReference type="EMBL" id="KIY67236.1"/>
    </source>
</evidence>
<keyword evidence="3" id="KW-0560">Oxidoreductase</keyword>
<keyword evidence="6" id="KW-1185">Reference proteome</keyword>
<dbReference type="InterPro" id="IPR020904">
    <property type="entry name" value="Sc_DH/Rdtase_CS"/>
</dbReference>
<dbReference type="Pfam" id="PF00106">
    <property type="entry name" value="adh_short"/>
    <property type="match status" value="1"/>
</dbReference>
<dbReference type="PROSITE" id="PS00061">
    <property type="entry name" value="ADH_SHORT"/>
    <property type="match status" value="1"/>
</dbReference>
<evidence type="ECO:0000313" key="6">
    <source>
        <dbReference type="Proteomes" id="UP000054007"/>
    </source>
</evidence>
<evidence type="ECO:0000256" key="4">
    <source>
        <dbReference type="RuleBase" id="RU000363"/>
    </source>
</evidence>
<dbReference type="Proteomes" id="UP000054007">
    <property type="component" value="Unassembled WGS sequence"/>
</dbReference>
<dbReference type="Gene3D" id="3.40.50.720">
    <property type="entry name" value="NAD(P)-binding Rossmann-like Domain"/>
    <property type="match status" value="1"/>
</dbReference>
<protein>
    <submittedName>
        <fullName evidence="5">NAD(P)-binding protein</fullName>
    </submittedName>
</protein>
<dbReference type="GO" id="GO:0016616">
    <property type="term" value="F:oxidoreductase activity, acting on the CH-OH group of donors, NAD or NADP as acceptor"/>
    <property type="evidence" value="ECO:0007669"/>
    <property type="project" value="TreeGrafter"/>
</dbReference>
<reference evidence="5 6" key="1">
    <citation type="journal article" date="2015" name="Fungal Genet. Biol.">
        <title>Evolution of novel wood decay mechanisms in Agaricales revealed by the genome sequences of Fistulina hepatica and Cylindrobasidium torrendii.</title>
        <authorList>
            <person name="Floudas D."/>
            <person name="Held B.W."/>
            <person name="Riley R."/>
            <person name="Nagy L.G."/>
            <person name="Koehler G."/>
            <person name="Ransdell A.S."/>
            <person name="Younus H."/>
            <person name="Chow J."/>
            <person name="Chiniquy J."/>
            <person name="Lipzen A."/>
            <person name="Tritt A."/>
            <person name="Sun H."/>
            <person name="Haridas S."/>
            <person name="LaButti K."/>
            <person name="Ohm R.A."/>
            <person name="Kues U."/>
            <person name="Blanchette R.A."/>
            <person name="Grigoriev I.V."/>
            <person name="Minto R.E."/>
            <person name="Hibbett D.S."/>
        </authorList>
    </citation>
    <scope>NUCLEOTIDE SEQUENCE [LARGE SCALE GENOMIC DNA]</scope>
    <source>
        <strain evidence="5 6">FP15055 ss-10</strain>
    </source>
</reference>
<dbReference type="AlphaFoldDB" id="A0A0D7BCH3"/>
<dbReference type="InterPro" id="IPR036291">
    <property type="entry name" value="NAD(P)-bd_dom_sf"/>
</dbReference>
<gene>
    <name evidence="5" type="ORF">CYLTODRAFT_353606</name>
</gene>
<dbReference type="SUPFAM" id="SSF51735">
    <property type="entry name" value="NAD(P)-binding Rossmann-fold domains"/>
    <property type="match status" value="1"/>
</dbReference>
<comment type="similarity">
    <text evidence="1 4">Belongs to the short-chain dehydrogenases/reductases (SDR) family.</text>
</comment>